<feature type="compositionally biased region" description="Polar residues" evidence="1">
    <location>
        <begin position="589"/>
        <end position="615"/>
    </location>
</feature>
<dbReference type="AlphaFoldDB" id="A0A9P6FDM0"/>
<evidence type="ECO:0000256" key="2">
    <source>
        <dbReference type="SAM" id="Phobius"/>
    </source>
</evidence>
<proteinExistence type="predicted"/>
<feature type="compositionally biased region" description="Low complexity" evidence="1">
    <location>
        <begin position="156"/>
        <end position="199"/>
    </location>
</feature>
<feature type="region of interest" description="Disordered" evidence="1">
    <location>
        <begin position="103"/>
        <end position="233"/>
    </location>
</feature>
<dbReference type="Proteomes" id="UP000723463">
    <property type="component" value="Unassembled WGS sequence"/>
</dbReference>
<organism evidence="3 4">
    <name type="scientific">Mortierella hygrophila</name>
    <dbReference type="NCBI Taxonomy" id="979708"/>
    <lineage>
        <taxon>Eukaryota</taxon>
        <taxon>Fungi</taxon>
        <taxon>Fungi incertae sedis</taxon>
        <taxon>Mucoromycota</taxon>
        <taxon>Mortierellomycotina</taxon>
        <taxon>Mortierellomycetes</taxon>
        <taxon>Mortierellales</taxon>
        <taxon>Mortierellaceae</taxon>
        <taxon>Mortierella</taxon>
    </lineage>
</organism>
<sequence length="674" mass="72860">MVSSGTPMTLGWSLTTTESYIYDSLSALVYCMDYSGPELNIWREMGTLFSNAAIWPTSDFTFKLPECGPRVGATAVRMVAQGWGGVFYGEDACVFSVDPIEPESTTTTTPNSFKMPPPTTTLGNPLVQPTTNTLPPPPTNTAPLPIAPTGLPTEGITTSPIVTPSTSTNTASTAPSLKVGSGTETSSSDGAGDTGSGYSPAVQTSFPPLPPLPTFPNGGGISPPVGPTAEKHDNSQALKATLLSVGVFACLAAVVVPLLVMRRRRMRRNRKLASQSEELISGGAAPGTGGGAGAVMKEKKRRLGHKPKEGYFYKMEDEEEGDFDNDDMQQSSGDLEKRYAALAMTASASASATASDDGTTETRDRSMAVGAGVGQLDAVTVPQMALLGDTTTAASSHKRRSSLSYMVTSHSTMSSLDDGSSINGDDSSVVRKYWAASMAARTERRLEGHSPTRGLEDGSDSYGYDEGSIFGDQSRDSDSRMADILSLRTTGSVDATAGGTMDTTRHHLYEQYQQQEPYRRDTLNTSFGDGTSTRTMTLSLSSAQSSYPFSEEEFLERMHFEQLQTQLQHEYYAREQREYHQQYHHHSGTESMMSRRTSSVPSLTSTNDPFKTFDSNEIVLDQDQDQEQHQHHSEDPFADSRRCTPSPEPSLRFSTMDRSNSDLVDSFPTFPHSP</sequence>
<protein>
    <submittedName>
        <fullName evidence="3">Uncharacterized protein</fullName>
    </submittedName>
</protein>
<evidence type="ECO:0000313" key="4">
    <source>
        <dbReference type="Proteomes" id="UP000723463"/>
    </source>
</evidence>
<feature type="compositionally biased region" description="Basic and acidic residues" evidence="1">
    <location>
        <begin position="626"/>
        <end position="642"/>
    </location>
</feature>
<keyword evidence="2" id="KW-0472">Membrane</keyword>
<keyword evidence="4" id="KW-1185">Reference proteome</keyword>
<keyword evidence="2" id="KW-0812">Transmembrane</keyword>
<evidence type="ECO:0000313" key="3">
    <source>
        <dbReference type="EMBL" id="KAF9548362.1"/>
    </source>
</evidence>
<name>A0A9P6FDM0_9FUNG</name>
<feature type="transmembrane region" description="Helical" evidence="2">
    <location>
        <begin position="240"/>
        <end position="261"/>
    </location>
</feature>
<gene>
    <name evidence="3" type="ORF">EC957_006858</name>
</gene>
<evidence type="ECO:0000256" key="1">
    <source>
        <dbReference type="SAM" id="MobiDB-lite"/>
    </source>
</evidence>
<feature type="region of interest" description="Disordered" evidence="1">
    <location>
        <begin position="579"/>
        <end position="674"/>
    </location>
</feature>
<reference evidence="3" key="1">
    <citation type="journal article" date="2020" name="Fungal Divers.">
        <title>Resolving the Mortierellaceae phylogeny through synthesis of multi-gene phylogenetics and phylogenomics.</title>
        <authorList>
            <person name="Vandepol N."/>
            <person name="Liber J."/>
            <person name="Desiro A."/>
            <person name="Na H."/>
            <person name="Kennedy M."/>
            <person name="Barry K."/>
            <person name="Grigoriev I.V."/>
            <person name="Miller A.N."/>
            <person name="O'Donnell K."/>
            <person name="Stajich J.E."/>
            <person name="Bonito G."/>
        </authorList>
    </citation>
    <scope>NUCLEOTIDE SEQUENCE</scope>
    <source>
        <strain evidence="3">NRRL 2591</strain>
    </source>
</reference>
<keyword evidence="2" id="KW-1133">Transmembrane helix</keyword>
<comment type="caution">
    <text evidence="3">The sequence shown here is derived from an EMBL/GenBank/DDBJ whole genome shotgun (WGS) entry which is preliminary data.</text>
</comment>
<feature type="compositionally biased region" description="Polar residues" evidence="1">
    <location>
        <begin position="652"/>
        <end position="663"/>
    </location>
</feature>
<dbReference type="EMBL" id="JAAAXW010000031">
    <property type="protein sequence ID" value="KAF9548362.1"/>
    <property type="molecule type" value="Genomic_DNA"/>
</dbReference>
<accession>A0A9P6FDM0</accession>